<keyword evidence="3 13" id="KW-0235">DNA replication</keyword>
<dbReference type="PROSITE" id="PS51199">
    <property type="entry name" value="SF4_HELICASE"/>
    <property type="match status" value="1"/>
</dbReference>
<dbReference type="FunFam" id="1.10.860.10:FF:000001">
    <property type="entry name" value="Replicative DNA helicase"/>
    <property type="match status" value="1"/>
</dbReference>
<dbReference type="InterPro" id="IPR016136">
    <property type="entry name" value="DNA_helicase_N/primase_C"/>
</dbReference>
<evidence type="ECO:0000256" key="2">
    <source>
        <dbReference type="ARBA" id="ARBA00022515"/>
    </source>
</evidence>
<comment type="catalytic activity">
    <reaction evidence="11 13">
        <text>ATP + H2O = ADP + phosphate + H(+)</text>
        <dbReference type="Rhea" id="RHEA:13065"/>
        <dbReference type="ChEBI" id="CHEBI:15377"/>
        <dbReference type="ChEBI" id="CHEBI:15378"/>
        <dbReference type="ChEBI" id="CHEBI:30616"/>
        <dbReference type="ChEBI" id="CHEBI:43474"/>
        <dbReference type="ChEBI" id="CHEBI:456216"/>
        <dbReference type="EC" id="5.6.2.3"/>
    </reaction>
</comment>
<keyword evidence="4 13" id="KW-0547">Nucleotide-binding</keyword>
<dbReference type="Proteomes" id="UP000753961">
    <property type="component" value="Unassembled WGS sequence"/>
</dbReference>
<keyword evidence="8 13" id="KW-0238">DNA-binding</keyword>
<protein>
    <recommendedName>
        <fullName evidence="12 13">Replicative DNA helicase</fullName>
        <ecNumber evidence="12 13">5.6.2.3</ecNumber>
    </recommendedName>
</protein>
<accession>A0A953HTA8</accession>
<evidence type="ECO:0000256" key="3">
    <source>
        <dbReference type="ARBA" id="ARBA00022705"/>
    </source>
</evidence>
<comment type="similarity">
    <text evidence="1 13">Belongs to the helicase family. DnaB subfamily.</text>
</comment>
<dbReference type="GO" id="GO:1990077">
    <property type="term" value="C:primosome complex"/>
    <property type="evidence" value="ECO:0007669"/>
    <property type="project" value="UniProtKB-UniRule"/>
</dbReference>
<feature type="domain" description="SF4 helicase" evidence="14">
    <location>
        <begin position="203"/>
        <end position="476"/>
    </location>
</feature>
<evidence type="ECO:0000256" key="11">
    <source>
        <dbReference type="ARBA" id="ARBA00048954"/>
    </source>
</evidence>
<dbReference type="Gene3D" id="1.10.860.10">
    <property type="entry name" value="DNAb Helicase, Chain A"/>
    <property type="match status" value="1"/>
</dbReference>
<dbReference type="PANTHER" id="PTHR30153:SF2">
    <property type="entry name" value="REPLICATIVE DNA HELICASE"/>
    <property type="match status" value="1"/>
</dbReference>
<keyword evidence="16" id="KW-1185">Reference proteome</keyword>
<dbReference type="Gene3D" id="3.40.50.300">
    <property type="entry name" value="P-loop containing nucleotide triphosphate hydrolases"/>
    <property type="match status" value="1"/>
</dbReference>
<dbReference type="PANTHER" id="PTHR30153">
    <property type="entry name" value="REPLICATIVE DNA HELICASE DNAB"/>
    <property type="match status" value="1"/>
</dbReference>
<evidence type="ECO:0000313" key="15">
    <source>
        <dbReference type="EMBL" id="MBY5957831.1"/>
    </source>
</evidence>
<dbReference type="SUPFAM" id="SSF52540">
    <property type="entry name" value="P-loop containing nucleoside triphosphate hydrolases"/>
    <property type="match status" value="1"/>
</dbReference>
<dbReference type="InterPro" id="IPR007692">
    <property type="entry name" value="DNA_helicase_DnaB"/>
</dbReference>
<dbReference type="RefSeq" id="WP_222579352.1">
    <property type="nucleotide sequence ID" value="NZ_JAHVHU010000006.1"/>
</dbReference>
<dbReference type="EC" id="5.6.2.3" evidence="12 13"/>
<dbReference type="GO" id="GO:0005524">
    <property type="term" value="F:ATP binding"/>
    <property type="evidence" value="ECO:0007669"/>
    <property type="project" value="UniProtKB-UniRule"/>
</dbReference>
<sequence>MSDQTNYAKPIKSNKLKALKPDSDLNRMVYGKIQPQALELEEAVLGAIMLDRDAMPDIIDLLRPDSFYHEAHQIIYEAMQQLFNQAKTIDLLTMHEELLKMGKLQEVGGAAYLAELTERVASAANIEYHARIIAQKHIKRELIRVSTKTITNAFDDTIDVFELLDDSERNLFDITQQNLNRSYESLSSLAGKAQRKMEELASRNESVTGVPSGYTNLDKLTSGWQPSDLIIIAARPGMGKTSFTLALAKNAALLHNKGVAFFSLEMSDVQLTQRLISMESGVSLSKLRTGKLEEEEWRRFNGAVEDLSEVPIYIDDTPSINIFELRAKCRRLKIKHDIQMVMIDYLQLMTGGVDKKNGTREQEISSISRALKAMAKELEVPVIALSQLSRAVETRSSDKRPMLSDLRESGAIEQDADLVSFIYRPEYYDIQSDEMDQSLDGIAEIIVAKHRNGPTDTIKLKFIPEYTRFENLDEFSFPSFDDESSIKPSRMNMDEDVPF</sequence>
<dbReference type="InterPro" id="IPR007693">
    <property type="entry name" value="DNA_helicase_DnaB-like_N"/>
</dbReference>
<dbReference type="Pfam" id="PF00772">
    <property type="entry name" value="DnaB"/>
    <property type="match status" value="1"/>
</dbReference>
<keyword evidence="5 13" id="KW-0378">Hydrolase</keyword>
<keyword evidence="9" id="KW-0413">Isomerase</keyword>
<dbReference type="GO" id="GO:0043139">
    <property type="term" value="F:5'-3' DNA helicase activity"/>
    <property type="evidence" value="ECO:0007669"/>
    <property type="project" value="UniProtKB-EC"/>
</dbReference>
<keyword evidence="2 13" id="KW-0639">Primosome</keyword>
<dbReference type="EMBL" id="JAHVHU010000006">
    <property type="protein sequence ID" value="MBY5957831.1"/>
    <property type="molecule type" value="Genomic_DNA"/>
</dbReference>
<name>A0A953HTA8_9BACT</name>
<evidence type="ECO:0000256" key="12">
    <source>
        <dbReference type="NCBIfam" id="TIGR00665"/>
    </source>
</evidence>
<dbReference type="GO" id="GO:0005829">
    <property type="term" value="C:cytosol"/>
    <property type="evidence" value="ECO:0007669"/>
    <property type="project" value="TreeGrafter"/>
</dbReference>
<keyword evidence="6 13" id="KW-0347">Helicase</keyword>
<dbReference type="InterPro" id="IPR003593">
    <property type="entry name" value="AAA+_ATPase"/>
</dbReference>
<dbReference type="NCBIfam" id="TIGR00665">
    <property type="entry name" value="DnaB"/>
    <property type="match status" value="1"/>
</dbReference>
<proteinExistence type="inferred from homology"/>
<gene>
    <name evidence="15" type="primary">dnaB</name>
    <name evidence="15" type="ORF">KUV50_06805</name>
</gene>
<evidence type="ECO:0000256" key="9">
    <source>
        <dbReference type="ARBA" id="ARBA00023235"/>
    </source>
</evidence>
<evidence type="ECO:0000313" key="16">
    <source>
        <dbReference type="Proteomes" id="UP000753961"/>
    </source>
</evidence>
<dbReference type="InterPro" id="IPR027417">
    <property type="entry name" value="P-loop_NTPase"/>
</dbReference>
<reference evidence="15" key="1">
    <citation type="submission" date="2021-06" db="EMBL/GenBank/DDBJ databases">
        <title>44 bacteria genomes isolated from Dapeng, Shenzhen.</title>
        <authorList>
            <person name="Zheng W."/>
            <person name="Yu S."/>
            <person name="Huang Y."/>
        </authorList>
    </citation>
    <scope>NUCLEOTIDE SEQUENCE</scope>
    <source>
        <strain evidence="15">DP5N28-2</strain>
    </source>
</reference>
<dbReference type="CDD" id="cd00984">
    <property type="entry name" value="DnaB_C"/>
    <property type="match status" value="1"/>
</dbReference>
<keyword evidence="7 13" id="KW-0067">ATP-binding</keyword>
<evidence type="ECO:0000256" key="13">
    <source>
        <dbReference type="RuleBase" id="RU362085"/>
    </source>
</evidence>
<dbReference type="InterPro" id="IPR007694">
    <property type="entry name" value="DNA_helicase_DnaB-like_C"/>
</dbReference>
<dbReference type="NCBIfam" id="NF004384">
    <property type="entry name" value="PRK05748.1"/>
    <property type="match status" value="1"/>
</dbReference>
<evidence type="ECO:0000256" key="6">
    <source>
        <dbReference type="ARBA" id="ARBA00022806"/>
    </source>
</evidence>
<organism evidence="15 16">
    <name type="scientific">Membranihabitans marinus</name>
    <dbReference type="NCBI Taxonomy" id="1227546"/>
    <lineage>
        <taxon>Bacteria</taxon>
        <taxon>Pseudomonadati</taxon>
        <taxon>Bacteroidota</taxon>
        <taxon>Saprospiria</taxon>
        <taxon>Saprospirales</taxon>
        <taxon>Saprospiraceae</taxon>
        <taxon>Membranihabitans</taxon>
    </lineage>
</organism>
<evidence type="ECO:0000259" key="14">
    <source>
        <dbReference type="PROSITE" id="PS51199"/>
    </source>
</evidence>
<dbReference type="GO" id="GO:0016787">
    <property type="term" value="F:hydrolase activity"/>
    <property type="evidence" value="ECO:0007669"/>
    <property type="project" value="UniProtKB-KW"/>
</dbReference>
<dbReference type="GO" id="GO:0003677">
    <property type="term" value="F:DNA binding"/>
    <property type="evidence" value="ECO:0007669"/>
    <property type="project" value="UniProtKB-UniRule"/>
</dbReference>
<comment type="function">
    <text evidence="10 13">The main replicative DNA helicase, it participates in initiation and elongation during chromosome replication. Travels ahead of the DNA replisome, separating dsDNA into templates for DNA synthesis. A processive ATP-dependent 5'-3' DNA helicase it has DNA-dependent ATPase activity.</text>
</comment>
<comment type="caution">
    <text evidence="15">The sequence shown here is derived from an EMBL/GenBank/DDBJ whole genome shotgun (WGS) entry which is preliminary data.</text>
</comment>
<evidence type="ECO:0000256" key="1">
    <source>
        <dbReference type="ARBA" id="ARBA00008428"/>
    </source>
</evidence>
<dbReference type="AlphaFoldDB" id="A0A953HTA8"/>
<dbReference type="GO" id="GO:0006269">
    <property type="term" value="P:DNA replication, synthesis of primer"/>
    <property type="evidence" value="ECO:0007669"/>
    <property type="project" value="UniProtKB-UniRule"/>
</dbReference>
<dbReference type="SUPFAM" id="SSF48024">
    <property type="entry name" value="N-terminal domain of DnaB helicase"/>
    <property type="match status" value="1"/>
</dbReference>
<evidence type="ECO:0000256" key="10">
    <source>
        <dbReference type="ARBA" id="ARBA00044932"/>
    </source>
</evidence>
<evidence type="ECO:0000256" key="8">
    <source>
        <dbReference type="ARBA" id="ARBA00023125"/>
    </source>
</evidence>
<dbReference type="InterPro" id="IPR036185">
    <property type="entry name" value="DNA_heli_DnaB-like_N_sf"/>
</dbReference>
<dbReference type="GO" id="GO:0042802">
    <property type="term" value="F:identical protein binding"/>
    <property type="evidence" value="ECO:0007669"/>
    <property type="project" value="UniProtKB-ARBA"/>
</dbReference>
<evidence type="ECO:0000256" key="7">
    <source>
        <dbReference type="ARBA" id="ARBA00022840"/>
    </source>
</evidence>
<evidence type="ECO:0000256" key="5">
    <source>
        <dbReference type="ARBA" id="ARBA00022801"/>
    </source>
</evidence>
<dbReference type="Pfam" id="PF03796">
    <property type="entry name" value="DnaB_C"/>
    <property type="match status" value="1"/>
</dbReference>
<evidence type="ECO:0000256" key="4">
    <source>
        <dbReference type="ARBA" id="ARBA00022741"/>
    </source>
</evidence>
<dbReference type="FunFam" id="3.40.50.300:FF:000076">
    <property type="entry name" value="Replicative DNA helicase"/>
    <property type="match status" value="1"/>
</dbReference>
<dbReference type="SMART" id="SM00382">
    <property type="entry name" value="AAA"/>
    <property type="match status" value="1"/>
</dbReference>